<name>A0A127B8I4_9EURY</name>
<proteinExistence type="predicted"/>
<dbReference type="PATRIC" id="fig|1609559.3.peg.516"/>
<dbReference type="AlphaFoldDB" id="A0A127B8I4"/>
<evidence type="ECO:0000313" key="1">
    <source>
        <dbReference type="EMBL" id="AMM53487.1"/>
    </source>
</evidence>
<dbReference type="STRING" id="1609559.TQ32_02530"/>
<reference evidence="1 2" key="2">
    <citation type="journal article" date="2016" name="Int. J. Syst. Evol. Microbiol.">
        <title>Pyrococcus kukulkanii sp. nov., a hyperthermophilic, piezophilic archaeon isolated from a deep-sea hydrothermal vent.</title>
        <authorList>
            <person name="Callac N."/>
            <person name="Oger P."/>
            <person name="Lesongeur F."/>
            <person name="Rattray J.E."/>
            <person name="Vannier P."/>
            <person name="Michoud G."/>
            <person name="Beauverger M."/>
            <person name="Gayet N."/>
            <person name="Rouxel O."/>
            <person name="Jebbar M."/>
            <person name="Godfroy A."/>
        </authorList>
    </citation>
    <scope>NUCLEOTIDE SEQUENCE [LARGE SCALE GENOMIC DNA]</scope>
    <source>
        <strain evidence="1 2">NCB100</strain>
    </source>
</reference>
<dbReference type="KEGG" id="pyc:TQ32_02530"/>
<dbReference type="PROSITE" id="PS51257">
    <property type="entry name" value="PROKAR_LIPOPROTEIN"/>
    <property type="match status" value="1"/>
</dbReference>
<dbReference type="RefSeq" id="WP_068320695.1">
    <property type="nucleotide sequence ID" value="NZ_CP010835.1"/>
</dbReference>
<accession>A0A127B8I4</accession>
<dbReference type="GeneID" id="28490674"/>
<sequence length="149" mass="16950">MKRILALILILGIIMGGVGCIQKEGNAIILSFGNETYTFTLPENLTNTTTQTQTPTTYTYEKRVEAGKILVIEDPRIEIKVDYEINKGKFVFFVTYNNQTNHYYEPMDIEIQGIKIHGEGYWVGTSLYIATIKIESPRELSFSVKEVSQ</sequence>
<reference evidence="2" key="1">
    <citation type="submission" date="2015-02" db="EMBL/GenBank/DDBJ databases">
        <title>Pyrococcus kukulkanii sp. nov., a novel hyperthermophilic archaeon isolated from a deep-sea hydrothermal vent at the Guaymas Basin.</title>
        <authorList>
            <person name="Oger P.M."/>
            <person name="Callac N."/>
            <person name="Jebbar M."/>
            <person name="Godfroy A."/>
        </authorList>
    </citation>
    <scope>NUCLEOTIDE SEQUENCE [LARGE SCALE GENOMIC DNA]</scope>
    <source>
        <strain evidence="2">NCB100</strain>
    </source>
</reference>
<protein>
    <submittedName>
        <fullName evidence="1">Uncharacterized protein</fullName>
    </submittedName>
</protein>
<evidence type="ECO:0000313" key="2">
    <source>
        <dbReference type="Proteomes" id="UP000070587"/>
    </source>
</evidence>
<dbReference type="EMBL" id="CP010835">
    <property type="protein sequence ID" value="AMM53487.1"/>
    <property type="molecule type" value="Genomic_DNA"/>
</dbReference>
<dbReference type="Proteomes" id="UP000070587">
    <property type="component" value="Chromosome"/>
</dbReference>
<dbReference type="OrthoDB" id="88232at2157"/>
<gene>
    <name evidence="1" type="ORF">TQ32_02530</name>
</gene>
<organism evidence="1 2">
    <name type="scientific">Pyrococcus kukulkanii</name>
    <dbReference type="NCBI Taxonomy" id="1609559"/>
    <lineage>
        <taxon>Archaea</taxon>
        <taxon>Methanobacteriati</taxon>
        <taxon>Methanobacteriota</taxon>
        <taxon>Thermococci</taxon>
        <taxon>Thermococcales</taxon>
        <taxon>Thermococcaceae</taxon>
        <taxon>Pyrococcus</taxon>
    </lineage>
</organism>